<dbReference type="InterPro" id="IPR051589">
    <property type="entry name" value="Sialate-O-sulfotransferase"/>
</dbReference>
<comment type="similarity">
    <text evidence="1">Belongs to the WSCD family.</text>
</comment>
<name>R7UYM8_CAPTE</name>
<dbReference type="SUPFAM" id="SSF52540">
    <property type="entry name" value="P-loop containing nucleoside triphosphate hydrolases"/>
    <property type="match status" value="1"/>
</dbReference>
<keyword evidence="5" id="KW-1185">Reference proteome</keyword>
<dbReference type="HOGENOM" id="CLU_834824_0_0_1"/>
<dbReference type="PANTHER" id="PTHR45964:SF5">
    <property type="entry name" value="WSCD FAMILY MEMBER CG9164"/>
    <property type="match status" value="1"/>
</dbReference>
<reference evidence="3 5" key="2">
    <citation type="journal article" date="2013" name="Nature">
        <title>Insights into bilaterian evolution from three spiralian genomes.</title>
        <authorList>
            <person name="Simakov O."/>
            <person name="Marletaz F."/>
            <person name="Cho S.J."/>
            <person name="Edsinger-Gonzales E."/>
            <person name="Havlak P."/>
            <person name="Hellsten U."/>
            <person name="Kuo D.H."/>
            <person name="Larsson T."/>
            <person name="Lv J."/>
            <person name="Arendt D."/>
            <person name="Savage R."/>
            <person name="Osoegawa K."/>
            <person name="de Jong P."/>
            <person name="Grimwood J."/>
            <person name="Chapman J.A."/>
            <person name="Shapiro H."/>
            <person name="Aerts A."/>
            <person name="Otillar R.P."/>
            <person name="Terry A.Y."/>
            <person name="Boore J.L."/>
            <person name="Grigoriev I.V."/>
            <person name="Lindberg D.R."/>
            <person name="Seaver E.C."/>
            <person name="Weisblat D.A."/>
            <person name="Putnam N.H."/>
            <person name="Rokhsar D.S."/>
        </authorList>
    </citation>
    <scope>NUCLEOTIDE SEQUENCE</scope>
    <source>
        <strain evidence="3 5">I ESC-2004</strain>
    </source>
</reference>
<keyword evidence="2" id="KW-1133">Transmembrane helix</keyword>
<evidence type="ECO:0000313" key="3">
    <source>
        <dbReference type="EMBL" id="ELU11434.1"/>
    </source>
</evidence>
<dbReference type="AlphaFoldDB" id="R7UYM8"/>
<dbReference type="Gene3D" id="3.40.50.300">
    <property type="entry name" value="P-loop containing nucleotide triphosphate hydrolases"/>
    <property type="match status" value="1"/>
</dbReference>
<reference evidence="4" key="3">
    <citation type="submission" date="2015-06" db="UniProtKB">
        <authorList>
            <consortium name="EnsemblMetazoa"/>
        </authorList>
    </citation>
    <scope>IDENTIFICATION</scope>
</reference>
<sequence length="402" mass="45174">MPYRAKAFKENAEESFSRFAQFVGFYLKLDSQSTGFLDNSARKPAVCMSQWEPYDSYTISFDSQMDCNLSSKWARYLPVAVCAACSLLIITVINSKRPSKLPSRVSLSSEATGTVVDPKCFDGVPVASMKADVPVTTHQYGHRRKIHRNRTSCLDKTFAGNETSLLPLTALASYPGSGNTWTRHLIELSTGFYTGSIYKDKVLKVSFPGEGEQSGSVITVKTHWPWVTKKLDRVEYERVVLIIRTPLDAMKAEFKRTSKRSHVGQVQSINETVWEEFVERETPKYQRFHDFWFDISEKKSLDLFVLFYDDLRENSAQALINLAHFLGISDIRDQLPCIQANMEGSFHRKAPGTAEVADPFGALDETLSKGIDKIAQIVNGQVQSCMKKGDCVTSGSTQLRSH</sequence>
<proteinExistence type="inferred from homology"/>
<evidence type="ECO:0008006" key="6">
    <source>
        <dbReference type="Google" id="ProtNLM"/>
    </source>
</evidence>
<reference evidence="5" key="1">
    <citation type="submission" date="2012-12" db="EMBL/GenBank/DDBJ databases">
        <authorList>
            <person name="Hellsten U."/>
            <person name="Grimwood J."/>
            <person name="Chapman J.A."/>
            <person name="Shapiro H."/>
            <person name="Aerts A."/>
            <person name="Otillar R.P."/>
            <person name="Terry A.Y."/>
            <person name="Boore J.L."/>
            <person name="Simakov O."/>
            <person name="Marletaz F."/>
            <person name="Cho S.-J."/>
            <person name="Edsinger-Gonzales E."/>
            <person name="Havlak P."/>
            <person name="Kuo D.-H."/>
            <person name="Larsson T."/>
            <person name="Lv J."/>
            <person name="Arendt D."/>
            <person name="Savage R."/>
            <person name="Osoegawa K."/>
            <person name="de Jong P."/>
            <person name="Lindberg D.R."/>
            <person name="Seaver E.C."/>
            <person name="Weisblat D.A."/>
            <person name="Putnam N.H."/>
            <person name="Grigoriev I.V."/>
            <person name="Rokhsar D.S."/>
        </authorList>
    </citation>
    <scope>NUCLEOTIDE SEQUENCE</scope>
    <source>
        <strain evidence="5">I ESC-2004</strain>
    </source>
</reference>
<gene>
    <name evidence="3" type="ORF">CAPTEDRAFT_193836</name>
</gene>
<evidence type="ECO:0000313" key="5">
    <source>
        <dbReference type="Proteomes" id="UP000014760"/>
    </source>
</evidence>
<dbReference type="OrthoDB" id="5985073at2759"/>
<evidence type="ECO:0000256" key="1">
    <source>
        <dbReference type="ARBA" id="ARBA00010236"/>
    </source>
</evidence>
<dbReference type="EMBL" id="AMQN01000856">
    <property type="status" value="NOT_ANNOTATED_CDS"/>
    <property type="molecule type" value="Genomic_DNA"/>
</dbReference>
<dbReference type="InterPro" id="IPR027417">
    <property type="entry name" value="P-loop_NTPase"/>
</dbReference>
<dbReference type="EMBL" id="KB296703">
    <property type="protein sequence ID" value="ELU11434.1"/>
    <property type="molecule type" value="Genomic_DNA"/>
</dbReference>
<protein>
    <recommendedName>
        <fullName evidence="6">Sulfotransferase domain-containing protein</fullName>
    </recommendedName>
</protein>
<evidence type="ECO:0000256" key="2">
    <source>
        <dbReference type="SAM" id="Phobius"/>
    </source>
</evidence>
<keyword evidence="2" id="KW-0812">Transmembrane</keyword>
<dbReference type="STRING" id="283909.R7UYM8"/>
<feature type="transmembrane region" description="Helical" evidence="2">
    <location>
        <begin position="73"/>
        <end position="94"/>
    </location>
</feature>
<organism evidence="3">
    <name type="scientific">Capitella teleta</name>
    <name type="common">Polychaete worm</name>
    <dbReference type="NCBI Taxonomy" id="283909"/>
    <lineage>
        <taxon>Eukaryota</taxon>
        <taxon>Metazoa</taxon>
        <taxon>Spiralia</taxon>
        <taxon>Lophotrochozoa</taxon>
        <taxon>Annelida</taxon>
        <taxon>Polychaeta</taxon>
        <taxon>Sedentaria</taxon>
        <taxon>Scolecida</taxon>
        <taxon>Capitellidae</taxon>
        <taxon>Capitella</taxon>
    </lineage>
</organism>
<keyword evidence="2" id="KW-0472">Membrane</keyword>
<dbReference type="PANTHER" id="PTHR45964">
    <property type="entry name" value="WSCD FAMILY MEMBER CG9164"/>
    <property type="match status" value="1"/>
</dbReference>
<dbReference type="Proteomes" id="UP000014760">
    <property type="component" value="Unassembled WGS sequence"/>
</dbReference>
<evidence type="ECO:0000313" key="4">
    <source>
        <dbReference type="EnsemblMetazoa" id="CapteP193836"/>
    </source>
</evidence>
<dbReference type="EnsemblMetazoa" id="CapteT193836">
    <property type="protein sequence ID" value="CapteP193836"/>
    <property type="gene ID" value="CapteG193836"/>
</dbReference>
<accession>R7UYM8</accession>